<feature type="coiled-coil region" evidence="1">
    <location>
        <begin position="33"/>
        <end position="116"/>
    </location>
</feature>
<dbReference type="PANTHER" id="PTHR21666">
    <property type="entry name" value="PEPTIDASE-RELATED"/>
    <property type="match status" value="1"/>
</dbReference>
<comment type="caution">
    <text evidence="4">The sequence shown here is derived from an EMBL/GenBank/DDBJ whole genome shotgun (WGS) entry which is preliminary data.</text>
</comment>
<dbReference type="AlphaFoldDB" id="A0A0G1R2R3"/>
<dbReference type="SUPFAM" id="SSF51261">
    <property type="entry name" value="Duplicated hybrid motif"/>
    <property type="match status" value="2"/>
</dbReference>
<protein>
    <submittedName>
        <fullName evidence="4">Peptidase M23</fullName>
    </submittedName>
</protein>
<feature type="signal peptide" evidence="2">
    <location>
        <begin position="1"/>
        <end position="26"/>
    </location>
</feature>
<dbReference type="EMBL" id="LCNH01000001">
    <property type="protein sequence ID" value="KKU51489.1"/>
    <property type="molecule type" value="Genomic_DNA"/>
</dbReference>
<evidence type="ECO:0000313" key="5">
    <source>
        <dbReference type="Proteomes" id="UP000034873"/>
    </source>
</evidence>
<organism evidence="4 5">
    <name type="scientific">candidate division WWE3 bacterium GW2011_GWC1_47_10</name>
    <dbReference type="NCBI Taxonomy" id="1619122"/>
    <lineage>
        <taxon>Bacteria</taxon>
        <taxon>Katanobacteria</taxon>
    </lineage>
</organism>
<sequence>MKVKAVIFTTLLIILLSVAFIAVAYADDDASQTDDYLKKRDDLQQLINQYEEKINHLKNQEATLKNDITSADTQISLTQARIQSTIAEIDRTTREIDALTNEIGKLQEQIRQLETAVVKQGQLLSERMRARYKSGGVSPFIVLFGSSTLRQVLQKSEYLHIIQVEDKKLLDGMEATRNNFDQKQFLSEVNKEEIERLRVEIVAKKSQLEAFQRDLARQKEEKQDLLEETQNSEDKYQALLGQVRSELAALQLAVDLPAGEGTAVERGDVIGYMGNTGCSSGPHVHFGYVKNGKAKDPESLLKNGYLSWPITNHEVTQEFGANYYFYMRNFGIPGHDALDIAVSGCPGCGGAPVMAARDGNLYYAQDSKVYCPWLNNSIGKGAIIDHGDGERTIYWHLR</sequence>
<feature type="domain" description="M23ase beta-sheet core" evidence="3">
    <location>
        <begin position="260"/>
        <end position="297"/>
    </location>
</feature>
<dbReference type="Proteomes" id="UP000034873">
    <property type="component" value="Unassembled WGS sequence"/>
</dbReference>
<accession>A0A0G1R2R3</accession>
<dbReference type="InterPro" id="IPR011055">
    <property type="entry name" value="Dup_hybrid_motif"/>
</dbReference>
<dbReference type="PANTHER" id="PTHR21666:SF270">
    <property type="entry name" value="MUREIN HYDROLASE ACTIVATOR ENVC"/>
    <property type="match status" value="1"/>
</dbReference>
<evidence type="ECO:0000313" key="4">
    <source>
        <dbReference type="EMBL" id="KKU51489.1"/>
    </source>
</evidence>
<proteinExistence type="predicted"/>
<dbReference type="CDD" id="cd12797">
    <property type="entry name" value="M23_peptidase"/>
    <property type="match status" value="2"/>
</dbReference>
<gene>
    <name evidence="4" type="ORF">UX73_C0001G0021</name>
</gene>
<keyword evidence="1" id="KW-0175">Coiled coil</keyword>
<dbReference type="InterPro" id="IPR016047">
    <property type="entry name" value="M23ase_b-sheet_dom"/>
</dbReference>
<evidence type="ECO:0000256" key="2">
    <source>
        <dbReference type="SAM" id="SignalP"/>
    </source>
</evidence>
<dbReference type="Gene3D" id="2.70.70.10">
    <property type="entry name" value="Glucose Permease (Domain IIA)"/>
    <property type="match status" value="2"/>
</dbReference>
<dbReference type="InterPro" id="IPR050570">
    <property type="entry name" value="Cell_wall_metabolism_enzyme"/>
</dbReference>
<feature type="chain" id="PRO_5002539376" evidence="2">
    <location>
        <begin position="27"/>
        <end position="398"/>
    </location>
</feature>
<dbReference type="Pfam" id="PF01551">
    <property type="entry name" value="Peptidase_M23"/>
    <property type="match status" value="1"/>
</dbReference>
<feature type="coiled-coil region" evidence="1">
    <location>
        <begin position="194"/>
        <end position="242"/>
    </location>
</feature>
<dbReference type="GO" id="GO:0004222">
    <property type="term" value="F:metalloendopeptidase activity"/>
    <property type="evidence" value="ECO:0007669"/>
    <property type="project" value="TreeGrafter"/>
</dbReference>
<dbReference type="Gene3D" id="6.10.250.3150">
    <property type="match status" value="1"/>
</dbReference>
<dbReference type="STRING" id="1619122.UX73_C0001G0021"/>
<reference evidence="4 5" key="1">
    <citation type="journal article" date="2015" name="Nature">
        <title>rRNA introns, odd ribosomes, and small enigmatic genomes across a large radiation of phyla.</title>
        <authorList>
            <person name="Brown C.T."/>
            <person name="Hug L.A."/>
            <person name="Thomas B.C."/>
            <person name="Sharon I."/>
            <person name="Castelle C.J."/>
            <person name="Singh A."/>
            <person name="Wilkins M.J."/>
            <person name="Williams K.H."/>
            <person name="Banfield J.F."/>
        </authorList>
    </citation>
    <scope>NUCLEOTIDE SEQUENCE [LARGE SCALE GENOMIC DNA]</scope>
</reference>
<name>A0A0G1R2R3_UNCKA</name>
<keyword evidence="2" id="KW-0732">Signal</keyword>
<evidence type="ECO:0000259" key="3">
    <source>
        <dbReference type="Pfam" id="PF01551"/>
    </source>
</evidence>
<evidence type="ECO:0000256" key="1">
    <source>
        <dbReference type="SAM" id="Coils"/>
    </source>
</evidence>